<organism evidence="3 4">
    <name type="scientific">Fimbriiglobus ruber</name>
    <dbReference type="NCBI Taxonomy" id="1908690"/>
    <lineage>
        <taxon>Bacteria</taxon>
        <taxon>Pseudomonadati</taxon>
        <taxon>Planctomycetota</taxon>
        <taxon>Planctomycetia</taxon>
        <taxon>Gemmatales</taxon>
        <taxon>Gemmataceae</taxon>
        <taxon>Fimbriiglobus</taxon>
    </lineage>
</organism>
<dbReference type="EMBL" id="NIDE01000008">
    <property type="protein sequence ID" value="OWK40526.1"/>
    <property type="molecule type" value="Genomic_DNA"/>
</dbReference>
<evidence type="ECO:0000259" key="2">
    <source>
        <dbReference type="PROSITE" id="PS51832"/>
    </source>
</evidence>
<protein>
    <submittedName>
        <fullName evidence="3">HAMP domain/GAF domain/HD domain protein</fullName>
    </submittedName>
</protein>
<dbReference type="Proteomes" id="UP000214646">
    <property type="component" value="Unassembled WGS sequence"/>
</dbReference>
<dbReference type="AlphaFoldDB" id="A0A225DSD9"/>
<dbReference type="CDD" id="cd00077">
    <property type="entry name" value="HDc"/>
    <property type="match status" value="1"/>
</dbReference>
<dbReference type="PROSITE" id="PS51832">
    <property type="entry name" value="HD_GYP"/>
    <property type="match status" value="1"/>
</dbReference>
<accession>A0A225DSD9</accession>
<dbReference type="InterPro" id="IPR037522">
    <property type="entry name" value="HD_GYP_dom"/>
</dbReference>
<dbReference type="PANTHER" id="PTHR43155">
    <property type="entry name" value="CYCLIC DI-GMP PHOSPHODIESTERASE PA4108-RELATED"/>
    <property type="match status" value="1"/>
</dbReference>
<dbReference type="Gene3D" id="1.10.3210.10">
    <property type="entry name" value="Hypothetical protein af1432"/>
    <property type="match status" value="1"/>
</dbReference>
<dbReference type="InterPro" id="IPR003607">
    <property type="entry name" value="HD/PDEase_dom"/>
</dbReference>
<feature type="domain" description="HD" evidence="1">
    <location>
        <begin position="210"/>
        <end position="332"/>
    </location>
</feature>
<evidence type="ECO:0000313" key="3">
    <source>
        <dbReference type="EMBL" id="OWK40526.1"/>
    </source>
</evidence>
<dbReference type="InterPro" id="IPR006674">
    <property type="entry name" value="HD_domain"/>
</dbReference>
<evidence type="ECO:0000313" key="4">
    <source>
        <dbReference type="Proteomes" id="UP000214646"/>
    </source>
</evidence>
<gene>
    <name evidence="3" type="ORF">FRUB_05445</name>
</gene>
<dbReference type="SMART" id="SM00471">
    <property type="entry name" value="HDc"/>
    <property type="match status" value="1"/>
</dbReference>
<evidence type="ECO:0000259" key="1">
    <source>
        <dbReference type="PROSITE" id="PS51831"/>
    </source>
</evidence>
<feature type="domain" description="HD-GYP" evidence="2">
    <location>
        <begin position="188"/>
        <end position="383"/>
    </location>
</feature>
<dbReference type="PANTHER" id="PTHR43155:SF2">
    <property type="entry name" value="CYCLIC DI-GMP PHOSPHODIESTERASE PA4108"/>
    <property type="match status" value="1"/>
</dbReference>
<reference evidence="4" key="1">
    <citation type="submission" date="2017-06" db="EMBL/GenBank/DDBJ databases">
        <title>Genome analysis of Fimbriiglobus ruber SP5, the first member of the order Planctomycetales with confirmed chitinolytic capability.</title>
        <authorList>
            <person name="Ravin N.V."/>
            <person name="Rakitin A.L."/>
            <person name="Ivanova A.A."/>
            <person name="Beletsky A.V."/>
            <person name="Kulichevskaya I.S."/>
            <person name="Mardanov A.V."/>
            <person name="Dedysh S.N."/>
        </authorList>
    </citation>
    <scope>NUCLEOTIDE SEQUENCE [LARGE SCALE GENOMIC DNA]</scope>
    <source>
        <strain evidence="4">SP5</strain>
    </source>
</reference>
<proteinExistence type="predicted"/>
<name>A0A225DSD9_9BACT</name>
<dbReference type="SUPFAM" id="SSF109604">
    <property type="entry name" value="HD-domain/PDEase-like"/>
    <property type="match status" value="1"/>
</dbReference>
<sequence length="413" mass="44539">MGPAIDEDHMAIFGSSVPSKDGLDLLLLGLPRDPLATVEGLIQSLASASGNQQSIQATVQAVCEGVGADAAFWFSRSTEKVSAMTGSRTLTPAWCGRFARAALAHSPTDREVVLLTTPAANSAQEPANGTAAEPQPHAALLCRNDQTSGYIVAVTFRTDKKFDEADAKIARVAYKMLLTQRSQIQNGVKQLLLGLVHSLTAVIDAKDPYTAGHSERVARIAALLAKKLGLSPALQGDVFLAGLIHDLGKIGVRDEVLHKPGKLTAEEYEEIKQHPVLSDRIVASIKPFDRLRPAVRGHHERYDGTGYPDRLAGEAIPLLARVLAVADSCDAMMSPRRYRPGLSPIQIDLVFTREVGRQFDPDIVAAFMAVRAQIYPPIYQQGIGESAYHAIDHIVNNLTDGSMMKLPAMKDAE</sequence>
<dbReference type="Pfam" id="PF13487">
    <property type="entry name" value="HD_5"/>
    <property type="match status" value="1"/>
</dbReference>
<keyword evidence="4" id="KW-1185">Reference proteome</keyword>
<dbReference type="PROSITE" id="PS51831">
    <property type="entry name" value="HD"/>
    <property type="match status" value="1"/>
</dbReference>
<comment type="caution">
    <text evidence="3">The sequence shown here is derived from an EMBL/GenBank/DDBJ whole genome shotgun (WGS) entry which is preliminary data.</text>
</comment>